<comment type="caution">
    <text evidence="1">The sequence shown here is derived from an EMBL/GenBank/DDBJ whole genome shotgun (WGS) entry which is preliminary data.</text>
</comment>
<evidence type="ECO:0000313" key="1">
    <source>
        <dbReference type="EMBL" id="TYB79695.1"/>
    </source>
</evidence>
<name>A0A5D0RFW1_9FLAO</name>
<dbReference type="RefSeq" id="WP_148403428.1">
    <property type="nucleotide sequence ID" value="NZ_VSKK01000001.1"/>
</dbReference>
<sequence length="187" mass="21499">MKKIIYALLCLMLIGCKTTDSTLTETLPINGFQKGVTTKKANSSLYINGFESAKIIHDKEGLAVSELQFHYTATTVETSKVMVNNFGVWKKRRPFYSEKHQAFVWENIQLLKNTSEKFTVITDGHEGDRILFSSIMVIDSENKDCLAKGHKLRDAIVMYFTEELKKEQSYDLMQKAYKEFDEESKTN</sequence>
<organism evidence="1 2">
    <name type="scientific">Bizionia myxarmorum</name>
    <dbReference type="NCBI Taxonomy" id="291186"/>
    <lineage>
        <taxon>Bacteria</taxon>
        <taxon>Pseudomonadati</taxon>
        <taxon>Bacteroidota</taxon>
        <taxon>Flavobacteriia</taxon>
        <taxon>Flavobacteriales</taxon>
        <taxon>Flavobacteriaceae</taxon>
        <taxon>Bizionia</taxon>
    </lineage>
</organism>
<evidence type="ECO:0008006" key="3">
    <source>
        <dbReference type="Google" id="ProtNLM"/>
    </source>
</evidence>
<gene>
    <name evidence="1" type="ORF">ES674_08070</name>
</gene>
<proteinExistence type="predicted"/>
<dbReference type="AlphaFoldDB" id="A0A5D0RFW1"/>
<dbReference type="OrthoDB" id="1191413at2"/>
<evidence type="ECO:0000313" key="2">
    <source>
        <dbReference type="Proteomes" id="UP000323720"/>
    </source>
</evidence>
<dbReference type="EMBL" id="VSKK01000001">
    <property type="protein sequence ID" value="TYB79695.1"/>
    <property type="molecule type" value="Genomic_DNA"/>
</dbReference>
<dbReference type="Proteomes" id="UP000323720">
    <property type="component" value="Unassembled WGS sequence"/>
</dbReference>
<dbReference type="PROSITE" id="PS51257">
    <property type="entry name" value="PROKAR_LIPOPROTEIN"/>
    <property type="match status" value="1"/>
</dbReference>
<protein>
    <recommendedName>
        <fullName evidence="3">Lipoprotein</fullName>
    </recommendedName>
</protein>
<reference evidence="1 2" key="1">
    <citation type="submission" date="2019-08" db="EMBL/GenBank/DDBJ databases">
        <title>Genomes of Antarctic Bizionia species.</title>
        <authorList>
            <person name="Bowman J.P."/>
        </authorList>
    </citation>
    <scope>NUCLEOTIDE SEQUENCE [LARGE SCALE GENOMIC DNA]</scope>
    <source>
        <strain evidence="1 2">ADA-4</strain>
    </source>
</reference>
<accession>A0A5D0RFW1</accession>
<keyword evidence="2" id="KW-1185">Reference proteome</keyword>